<feature type="transmembrane region" description="Helical" evidence="1">
    <location>
        <begin position="211"/>
        <end position="232"/>
    </location>
</feature>
<keyword evidence="1" id="KW-0812">Transmembrane</keyword>
<comment type="caution">
    <text evidence="2">The sequence shown here is derived from an EMBL/GenBank/DDBJ whole genome shotgun (WGS) entry which is preliminary data.</text>
</comment>
<dbReference type="AlphaFoldDB" id="A0A9X2S9Y7"/>
<keyword evidence="1" id="KW-1133">Transmembrane helix</keyword>
<name>A0A9X2S9Y7_9BACL</name>
<accession>A0A9X2S9Y7</accession>
<evidence type="ECO:0000313" key="2">
    <source>
        <dbReference type="EMBL" id="MCR2805656.1"/>
    </source>
</evidence>
<dbReference type="RefSeq" id="WP_257448356.1">
    <property type="nucleotide sequence ID" value="NZ_JANIPJ010000012.1"/>
</dbReference>
<evidence type="ECO:0000313" key="3">
    <source>
        <dbReference type="Proteomes" id="UP001141950"/>
    </source>
</evidence>
<feature type="transmembrane region" description="Helical" evidence="1">
    <location>
        <begin position="361"/>
        <end position="379"/>
    </location>
</feature>
<keyword evidence="1" id="KW-0472">Membrane</keyword>
<gene>
    <name evidence="2" type="ORF">NQZ67_17365</name>
</gene>
<organism evidence="2 3">
    <name type="scientific">Paenibacillus soyae</name>
    <dbReference type="NCBI Taxonomy" id="2969249"/>
    <lineage>
        <taxon>Bacteria</taxon>
        <taxon>Bacillati</taxon>
        <taxon>Bacillota</taxon>
        <taxon>Bacilli</taxon>
        <taxon>Bacillales</taxon>
        <taxon>Paenibacillaceae</taxon>
        <taxon>Paenibacillus</taxon>
    </lineage>
</organism>
<sequence>MSEWDASSRVDLSHLTVQRDGDEYTIGDPRIPRFIRVPEPAVYVIERADGTRTVLEVQELILRERELDVDVLDFVTQLQKLGLAAAAVPASETRTKSVNDRLVRRIGALFFTGSAAWVYVAALAAVILLFALRPELLPHYRDMFVLPYVGANALLVSVLACLLIFLHECAHLLAARGLGVPAHMRVSIRYIVIVAETEMTGLWGQPPAKRYFPYLAGMAWDTLLIAAALLVQLAVEPGSFAHDIARLVVLLLMLGILSQFMVFLRTDLYFVLGNATHSADLARSGRLFLRKLWRKDGDTIEAWRRLPVTERRAAAWFGAVYAIGIGAMTVSLLLYSLPGAYTAIQMAVRQVSETPSHSVPFWDGAIILFLAGARLLLYLKGARTAFRVRRERKLRA</sequence>
<feature type="transmembrane region" description="Helical" evidence="1">
    <location>
        <begin position="244"/>
        <end position="264"/>
    </location>
</feature>
<dbReference type="Proteomes" id="UP001141950">
    <property type="component" value="Unassembled WGS sequence"/>
</dbReference>
<protein>
    <submittedName>
        <fullName evidence="2">Uncharacterized protein</fullName>
    </submittedName>
</protein>
<proteinExistence type="predicted"/>
<feature type="transmembrane region" description="Helical" evidence="1">
    <location>
        <begin position="144"/>
        <end position="166"/>
    </location>
</feature>
<feature type="transmembrane region" description="Helical" evidence="1">
    <location>
        <begin position="106"/>
        <end position="132"/>
    </location>
</feature>
<evidence type="ECO:0000256" key="1">
    <source>
        <dbReference type="SAM" id="Phobius"/>
    </source>
</evidence>
<dbReference type="EMBL" id="JANIPJ010000012">
    <property type="protein sequence ID" value="MCR2805656.1"/>
    <property type="molecule type" value="Genomic_DNA"/>
</dbReference>
<reference evidence="2" key="1">
    <citation type="submission" date="2022-08" db="EMBL/GenBank/DDBJ databases">
        <title>The genomic sequence of strain Paenibacillus sp. SCIV0701.</title>
        <authorList>
            <person name="Zhao H."/>
        </authorList>
    </citation>
    <scope>NUCLEOTIDE SEQUENCE</scope>
    <source>
        <strain evidence="2">SCIV0701</strain>
    </source>
</reference>
<keyword evidence="3" id="KW-1185">Reference proteome</keyword>
<feature type="transmembrane region" description="Helical" evidence="1">
    <location>
        <begin position="314"/>
        <end position="341"/>
    </location>
</feature>